<evidence type="ECO:0000256" key="1">
    <source>
        <dbReference type="SAM" id="MobiDB-lite"/>
    </source>
</evidence>
<organism evidence="3 4">
    <name type="scientific">Pisolithus microcarpus 441</name>
    <dbReference type="NCBI Taxonomy" id="765257"/>
    <lineage>
        <taxon>Eukaryota</taxon>
        <taxon>Fungi</taxon>
        <taxon>Dikarya</taxon>
        <taxon>Basidiomycota</taxon>
        <taxon>Agaricomycotina</taxon>
        <taxon>Agaricomycetes</taxon>
        <taxon>Agaricomycetidae</taxon>
        <taxon>Boletales</taxon>
        <taxon>Sclerodermatineae</taxon>
        <taxon>Pisolithaceae</taxon>
        <taxon>Pisolithus</taxon>
    </lineage>
</organism>
<dbReference type="InterPro" id="IPR025314">
    <property type="entry name" value="DUF4219"/>
</dbReference>
<dbReference type="EMBL" id="KN833689">
    <property type="protein sequence ID" value="KIK29634.1"/>
    <property type="molecule type" value="Genomic_DNA"/>
</dbReference>
<sequence>MSSKGSASVAPKAGPLASTTASTSSAKVAQASSRLYDIPSLADDGANYQMWKFRMQKVLGVRGLWEVVAGTETTAPDQTTHPDEHEEWLIKDREACAQITLTLKDEPLSGVLYANSAAETLLENSSEEPKIPRPTT</sequence>
<proteinExistence type="predicted"/>
<feature type="compositionally biased region" description="Low complexity" evidence="1">
    <location>
        <begin position="17"/>
        <end position="31"/>
    </location>
</feature>
<reference evidence="3 4" key="1">
    <citation type="submission" date="2014-04" db="EMBL/GenBank/DDBJ databases">
        <authorList>
            <consortium name="DOE Joint Genome Institute"/>
            <person name="Kuo A."/>
            <person name="Kohler A."/>
            <person name="Costa M.D."/>
            <person name="Nagy L.G."/>
            <person name="Floudas D."/>
            <person name="Copeland A."/>
            <person name="Barry K.W."/>
            <person name="Cichocki N."/>
            <person name="Veneault-Fourrey C."/>
            <person name="LaButti K."/>
            <person name="Lindquist E.A."/>
            <person name="Lipzen A."/>
            <person name="Lundell T."/>
            <person name="Morin E."/>
            <person name="Murat C."/>
            <person name="Sun H."/>
            <person name="Tunlid A."/>
            <person name="Henrissat B."/>
            <person name="Grigoriev I.V."/>
            <person name="Hibbett D.S."/>
            <person name="Martin F."/>
            <person name="Nordberg H.P."/>
            <person name="Cantor M.N."/>
            <person name="Hua S.X."/>
        </authorList>
    </citation>
    <scope>NUCLEOTIDE SEQUENCE [LARGE SCALE GENOMIC DNA]</scope>
    <source>
        <strain evidence="3 4">441</strain>
    </source>
</reference>
<protein>
    <recommendedName>
        <fullName evidence="2">DUF4219 domain-containing protein</fullName>
    </recommendedName>
</protein>
<keyword evidence="4" id="KW-1185">Reference proteome</keyword>
<gene>
    <name evidence="3" type="ORF">PISMIDRAFT_672383</name>
</gene>
<dbReference type="OrthoDB" id="2688180at2759"/>
<reference evidence="4" key="2">
    <citation type="submission" date="2015-01" db="EMBL/GenBank/DDBJ databases">
        <title>Evolutionary Origins and Diversification of the Mycorrhizal Mutualists.</title>
        <authorList>
            <consortium name="DOE Joint Genome Institute"/>
            <consortium name="Mycorrhizal Genomics Consortium"/>
            <person name="Kohler A."/>
            <person name="Kuo A."/>
            <person name="Nagy L.G."/>
            <person name="Floudas D."/>
            <person name="Copeland A."/>
            <person name="Barry K.W."/>
            <person name="Cichocki N."/>
            <person name="Veneault-Fourrey C."/>
            <person name="LaButti K."/>
            <person name="Lindquist E.A."/>
            <person name="Lipzen A."/>
            <person name="Lundell T."/>
            <person name="Morin E."/>
            <person name="Murat C."/>
            <person name="Riley R."/>
            <person name="Ohm R."/>
            <person name="Sun H."/>
            <person name="Tunlid A."/>
            <person name="Henrissat B."/>
            <person name="Grigoriev I.V."/>
            <person name="Hibbett D.S."/>
            <person name="Martin F."/>
        </authorList>
    </citation>
    <scope>NUCLEOTIDE SEQUENCE [LARGE SCALE GENOMIC DNA]</scope>
    <source>
        <strain evidence="4">441</strain>
    </source>
</reference>
<evidence type="ECO:0000259" key="2">
    <source>
        <dbReference type="Pfam" id="PF13961"/>
    </source>
</evidence>
<name>A0A0C9ZUG5_9AGAM</name>
<accession>A0A0C9ZUG5</accession>
<feature type="domain" description="DUF4219" evidence="2">
    <location>
        <begin position="44"/>
        <end position="68"/>
    </location>
</feature>
<dbReference type="Proteomes" id="UP000054018">
    <property type="component" value="Unassembled WGS sequence"/>
</dbReference>
<dbReference type="HOGENOM" id="CLU_1876251_0_0_1"/>
<dbReference type="AlphaFoldDB" id="A0A0C9ZUG5"/>
<evidence type="ECO:0000313" key="3">
    <source>
        <dbReference type="EMBL" id="KIK29634.1"/>
    </source>
</evidence>
<evidence type="ECO:0000313" key="4">
    <source>
        <dbReference type="Proteomes" id="UP000054018"/>
    </source>
</evidence>
<feature type="region of interest" description="Disordered" evidence="1">
    <location>
        <begin position="1"/>
        <end position="31"/>
    </location>
</feature>
<dbReference type="Pfam" id="PF13961">
    <property type="entry name" value="DUF4219"/>
    <property type="match status" value="1"/>
</dbReference>